<evidence type="ECO:0000313" key="5">
    <source>
        <dbReference type="Proteomes" id="UP000199727"/>
    </source>
</evidence>
<feature type="transmembrane region" description="Helical" evidence="2">
    <location>
        <begin position="175"/>
        <end position="194"/>
    </location>
</feature>
<dbReference type="InterPro" id="IPR053001">
    <property type="entry name" value="MNNG_permease-like"/>
</dbReference>
<dbReference type="Pfam" id="PF12051">
    <property type="entry name" value="DUF3533"/>
    <property type="match status" value="1"/>
</dbReference>
<name>A0A854Q7T9_CRYNE</name>
<reference evidence="4 5" key="1">
    <citation type="submission" date="2017-06" db="EMBL/GenBank/DDBJ databases">
        <title>Global population genomics of the pathogenic fungus Cryptococcus neoformans var. grubii.</title>
        <authorList>
            <person name="Cuomo C."/>
            <person name="Litvintseva A."/>
            <person name="Chen Y."/>
            <person name="Young S."/>
            <person name="Zeng Q."/>
            <person name="Chapman S."/>
            <person name="Gujja S."/>
            <person name="Saif S."/>
            <person name="Birren B."/>
        </authorList>
    </citation>
    <scope>NUCLEOTIDE SEQUENCE [LARGE SCALE GENOMIC DNA]</scope>
    <source>
        <strain evidence="4 5">Tu259-1</strain>
    </source>
</reference>
<feature type="transmembrane region" description="Helical" evidence="2">
    <location>
        <begin position="322"/>
        <end position="342"/>
    </location>
</feature>
<organism evidence="4 5">
    <name type="scientific">Cryptococcus neoformans Tu259-1</name>
    <dbReference type="NCBI Taxonomy" id="1230072"/>
    <lineage>
        <taxon>Eukaryota</taxon>
        <taxon>Fungi</taxon>
        <taxon>Dikarya</taxon>
        <taxon>Basidiomycota</taxon>
        <taxon>Agaricomycotina</taxon>
        <taxon>Tremellomycetes</taxon>
        <taxon>Tremellales</taxon>
        <taxon>Cryptococcaceae</taxon>
        <taxon>Cryptococcus</taxon>
        <taxon>Cryptococcus neoformans species complex</taxon>
    </lineage>
</organism>
<evidence type="ECO:0000313" key="4">
    <source>
        <dbReference type="EMBL" id="OXG18281.1"/>
    </source>
</evidence>
<dbReference type="PANTHER" id="PTHR34814:SF1">
    <property type="entry name" value="NITROSOGUANIDINE RESISTANCE PROTEIN SNG1"/>
    <property type="match status" value="1"/>
</dbReference>
<dbReference type="Proteomes" id="UP000199727">
    <property type="component" value="Unassembled WGS sequence"/>
</dbReference>
<feature type="region of interest" description="Disordered" evidence="1">
    <location>
        <begin position="1"/>
        <end position="40"/>
    </location>
</feature>
<protein>
    <submittedName>
        <fullName evidence="4">Endoplasmic reticulum protein</fullName>
    </submittedName>
</protein>
<keyword evidence="2" id="KW-0472">Membrane</keyword>
<comment type="caution">
    <text evidence="4">The sequence shown here is derived from an EMBL/GenBank/DDBJ whole genome shotgun (WGS) entry which is preliminary data.</text>
</comment>
<evidence type="ECO:0000256" key="2">
    <source>
        <dbReference type="SAM" id="Phobius"/>
    </source>
</evidence>
<dbReference type="InterPro" id="IPR022703">
    <property type="entry name" value="DUF3533"/>
</dbReference>
<keyword evidence="2" id="KW-1133">Transmembrane helix</keyword>
<dbReference type="PANTHER" id="PTHR34814">
    <property type="entry name" value="NITROSOGUANIDINE RESISTANCE PROTEIN SNG1"/>
    <property type="match status" value="1"/>
</dbReference>
<feature type="transmembrane region" description="Helical" evidence="2">
    <location>
        <begin position="72"/>
        <end position="101"/>
    </location>
</feature>
<gene>
    <name evidence="4" type="ORF">C361_04404</name>
</gene>
<feature type="compositionally biased region" description="Polar residues" evidence="1">
    <location>
        <begin position="1"/>
        <end position="34"/>
    </location>
</feature>
<dbReference type="EMBL" id="AMKT01000056">
    <property type="protein sequence ID" value="OXG18281.1"/>
    <property type="molecule type" value="Genomic_DNA"/>
</dbReference>
<keyword evidence="2" id="KW-0812">Transmembrane</keyword>
<dbReference type="GO" id="GO:0016020">
    <property type="term" value="C:membrane"/>
    <property type="evidence" value="ECO:0007669"/>
    <property type="project" value="TreeGrafter"/>
</dbReference>
<feature type="domain" description="DUF3533" evidence="3">
    <location>
        <begin position="209"/>
        <end position="338"/>
    </location>
</feature>
<proteinExistence type="predicted"/>
<evidence type="ECO:0000256" key="1">
    <source>
        <dbReference type="SAM" id="MobiDB-lite"/>
    </source>
</evidence>
<sequence length="376" mass="42829">MRSRARTSQSGKTLRNYSCEENGSDVNDVPQANDTPDAKAAGVELPVAGAADAEPEGGKPKLEKFKYSREQVLLDSTIVSFFSLCIYRHLTTVITVIVMWLSVPAYWGSLWRFNKYTDKLTVRVIDRDDAEIGQTFSRGLLSQINLNFFATDSSELPTAAEVAHYVVEEGVWASMPFYLLGEMVTLAGVALLSSRFSRRKPDRKLGAATYLQDNANDVTAFRFVAQAPSTITNAVWYSMNNLRPYDHPVAQAIALVGLMLMPIFSFIMTMTNNAVREVIAPFLTTRAYIIYRLVSPVCLYLPVSFFFCMVNLPFKVQFGAHFIYAGNFFLWWFSLFLVWPLWPRYRVTNYRARFQVYGFLPSAHYYRECLRRQLAP</sequence>
<feature type="transmembrane region" description="Helical" evidence="2">
    <location>
        <begin position="289"/>
        <end position="310"/>
    </location>
</feature>
<evidence type="ECO:0000259" key="3">
    <source>
        <dbReference type="Pfam" id="PF12051"/>
    </source>
</evidence>
<feature type="transmembrane region" description="Helical" evidence="2">
    <location>
        <begin position="249"/>
        <end position="269"/>
    </location>
</feature>
<dbReference type="AlphaFoldDB" id="A0A854Q7T9"/>
<accession>A0A854Q7T9</accession>